<feature type="domain" description="C2H2-type" evidence="13">
    <location>
        <begin position="500"/>
        <end position="527"/>
    </location>
</feature>
<comment type="similarity">
    <text evidence="2">Belongs to the krueppel C2H2-type zinc-finger protein family.</text>
</comment>
<evidence type="ECO:0000313" key="15">
    <source>
        <dbReference type="Proteomes" id="UP001369086"/>
    </source>
</evidence>
<evidence type="ECO:0000256" key="2">
    <source>
        <dbReference type="ARBA" id="ARBA00006991"/>
    </source>
</evidence>
<feature type="region of interest" description="Disordered" evidence="12">
    <location>
        <begin position="356"/>
        <end position="382"/>
    </location>
</feature>
<feature type="region of interest" description="Disordered" evidence="12">
    <location>
        <begin position="307"/>
        <end position="340"/>
    </location>
</feature>
<evidence type="ECO:0000256" key="8">
    <source>
        <dbReference type="ARBA" id="ARBA00023125"/>
    </source>
</evidence>
<evidence type="ECO:0000259" key="13">
    <source>
        <dbReference type="PROSITE" id="PS50157"/>
    </source>
</evidence>
<keyword evidence="5 11" id="KW-0863">Zinc-finger</keyword>
<feature type="domain" description="C2H2-type" evidence="13">
    <location>
        <begin position="381"/>
        <end position="408"/>
    </location>
</feature>
<evidence type="ECO:0000256" key="11">
    <source>
        <dbReference type="PROSITE-ProRule" id="PRU00042"/>
    </source>
</evidence>
<reference evidence="14 15" key="1">
    <citation type="submission" date="2021-05" db="EMBL/GenBank/DDBJ databases">
        <authorList>
            <person name="Zahm M."/>
            <person name="Klopp C."/>
            <person name="Cabau C."/>
            <person name="Kuhl H."/>
            <person name="Suciu R."/>
            <person name="Ciorpac M."/>
            <person name="Holostenco D."/>
            <person name="Gessner J."/>
            <person name="Wuertz S."/>
            <person name="Hohne C."/>
            <person name="Stock M."/>
            <person name="Gislard M."/>
            <person name="Lluch J."/>
            <person name="Milhes M."/>
            <person name="Lampietro C."/>
            <person name="Lopez Roques C."/>
            <person name="Donnadieu C."/>
            <person name="Du K."/>
            <person name="Schartl M."/>
            <person name="Guiguen Y."/>
        </authorList>
    </citation>
    <scope>NUCLEOTIDE SEQUENCE [LARGE SCALE GENOMIC DNA]</scope>
    <source>
        <strain evidence="14">Hh-F2</strain>
        <tissue evidence="14">Blood</tissue>
    </source>
</reference>
<organism evidence="14 15">
    <name type="scientific">Huso huso</name>
    <name type="common">Beluga</name>
    <name type="synonym">Acipenser huso</name>
    <dbReference type="NCBI Taxonomy" id="61971"/>
    <lineage>
        <taxon>Eukaryota</taxon>
        <taxon>Metazoa</taxon>
        <taxon>Chordata</taxon>
        <taxon>Craniata</taxon>
        <taxon>Vertebrata</taxon>
        <taxon>Euteleostomi</taxon>
        <taxon>Actinopterygii</taxon>
        <taxon>Chondrostei</taxon>
        <taxon>Acipenseriformes</taxon>
        <taxon>Acipenseridae</taxon>
        <taxon>Huso</taxon>
    </lineage>
</organism>
<dbReference type="PANTHER" id="PTHR45925">
    <property type="entry name" value="ZINC FINGER PROTEIN"/>
    <property type="match status" value="1"/>
</dbReference>
<dbReference type="EMBL" id="JAHFZB010000030">
    <property type="protein sequence ID" value="KAK6471915.1"/>
    <property type="molecule type" value="Genomic_DNA"/>
</dbReference>
<dbReference type="InterPro" id="IPR036236">
    <property type="entry name" value="Znf_C2H2_sf"/>
</dbReference>
<gene>
    <name evidence="14" type="ORF">HHUSO_G28893</name>
</gene>
<evidence type="ECO:0000256" key="7">
    <source>
        <dbReference type="ARBA" id="ARBA00023015"/>
    </source>
</evidence>
<dbReference type="Proteomes" id="UP001369086">
    <property type="component" value="Unassembled WGS sequence"/>
</dbReference>
<name>A0ABR0YH00_HUSHU</name>
<evidence type="ECO:0000256" key="6">
    <source>
        <dbReference type="ARBA" id="ARBA00022833"/>
    </source>
</evidence>
<evidence type="ECO:0000256" key="9">
    <source>
        <dbReference type="ARBA" id="ARBA00023163"/>
    </source>
</evidence>
<feature type="compositionally biased region" description="Basic and acidic residues" evidence="12">
    <location>
        <begin position="368"/>
        <end position="380"/>
    </location>
</feature>
<keyword evidence="3" id="KW-0479">Metal-binding</keyword>
<dbReference type="InterPro" id="IPR013087">
    <property type="entry name" value="Znf_C2H2_type"/>
</dbReference>
<feature type="compositionally biased region" description="Polar residues" evidence="12">
    <location>
        <begin position="804"/>
        <end position="821"/>
    </location>
</feature>
<comment type="caution">
    <text evidence="14">The sequence shown here is derived from an EMBL/GenBank/DDBJ whole genome shotgun (WGS) entry which is preliminary data.</text>
</comment>
<dbReference type="SMART" id="SM00355">
    <property type="entry name" value="ZnF_C2H2"/>
    <property type="match status" value="8"/>
</dbReference>
<dbReference type="Gene3D" id="3.30.160.60">
    <property type="entry name" value="Classic Zinc Finger"/>
    <property type="match status" value="5"/>
</dbReference>
<feature type="region of interest" description="Disordered" evidence="12">
    <location>
        <begin position="741"/>
        <end position="914"/>
    </location>
</feature>
<dbReference type="PROSITE" id="PS50157">
    <property type="entry name" value="ZINC_FINGER_C2H2_2"/>
    <property type="match status" value="5"/>
</dbReference>
<feature type="compositionally biased region" description="Polar residues" evidence="12">
    <location>
        <begin position="1010"/>
        <end position="1024"/>
    </location>
</feature>
<keyword evidence="15" id="KW-1185">Reference proteome</keyword>
<keyword evidence="7" id="KW-0805">Transcription regulation</keyword>
<feature type="compositionally biased region" description="Basic and acidic residues" evidence="12">
    <location>
        <begin position="791"/>
        <end position="803"/>
    </location>
</feature>
<sequence>MPTHPLLAYMESPDGLGHDIVNNTNANMPGAGSSMTPHTSIQDKGLSQAEGCVPLDCMFCEQTFKHQEELGRHVQTQHRTTLCEPAVLRVEAAFLAPNEKGRVKATSVLLGDKDSKEEEEEEEFSCEVCWQAAEDATDLENHMKKHKDSFTYSCNVCGRRFKEPWFLKNHMRTHTGKPGAKNKTQADTEAPATINEVVQDQITGNVTSPYKMCMVCGFLFSSKDILMEHSRVHNPESETNDEEEKAVEEQPVTGSPVSQESFLQLLNLRPHVSETSMKAEKSAKWIEQLDPFNTYQAWQLATKGKIAVGPGQTKEPGHEISTDNEDSSSDKEELQEIWSTSRSYNPVKEGLICKLKSKRASGDTPSPDIDHKSLQSKEKPTQCGDCGKTFRTYHQLVLHSRIHKKERNGAESPISIDGKQLSTGSMESGTLDRTEECSEDGSEEGIHGDAFHSDKSEDGSEKGKSKNLSSSKECSYCGKTFRSNYYLNIHLRTHTGEKPYKCEFCEYAAAQKTSLRYHLERHHKDKHSEAELAGKPSSASLAPEEALPSKDKSAQELACAKGASKHLDIDQNAKQRKQLWSSPTSSMVLNSASRVGLKSEHLDKTTVIKKSCQAARNTGVKSEKESAVSSDSLGLGSGAHGISDSVSLKLKLERKEIKEESSFEKPLNLSFKMSLSVSSASDPKSALTTSTCPFCTYKTLYPEVLLMHQKLVHKYKPDVTSTNGLKSTAALKQKRYTGCPPALEGKDVSPLPLFHSSHPRRTKSPPYQQAKPLGKINPTKTTPPAVQSPEVESRKVAQNRRGDTQQNPRRLNQTEVGQGTSEAHPKRDGDVALSRRPHFLGSEGPVHRGRQVRNGDLWRGDSVRVSLSNGNGNPVHLDFGEPSNKRCRSSSSSSHEQDISERSSFMRGNHHGRLFIPGRNMVTSRESSPTTAAHSFSPVKTLPSVHANGEDPEWNVLNVLRSYNPHDLASLYNSGGTGMSQLSAAVVEGNRPLLYQHYPSSMLQRRNYPSPRSNARSGPTDKNA</sequence>
<evidence type="ECO:0000256" key="10">
    <source>
        <dbReference type="ARBA" id="ARBA00023242"/>
    </source>
</evidence>
<evidence type="ECO:0000256" key="3">
    <source>
        <dbReference type="ARBA" id="ARBA00022723"/>
    </source>
</evidence>
<keyword evidence="10" id="KW-0539">Nucleus</keyword>
<feature type="region of interest" description="Disordered" evidence="12">
    <location>
        <begin position="232"/>
        <end position="258"/>
    </location>
</feature>
<feature type="region of interest" description="Disordered" evidence="12">
    <location>
        <begin position="521"/>
        <end position="555"/>
    </location>
</feature>
<feature type="region of interest" description="Disordered" evidence="12">
    <location>
        <begin position="614"/>
        <end position="634"/>
    </location>
</feature>
<evidence type="ECO:0000256" key="4">
    <source>
        <dbReference type="ARBA" id="ARBA00022737"/>
    </source>
</evidence>
<comment type="subcellular location">
    <subcellularLocation>
        <location evidence="1">Nucleus</location>
    </subcellularLocation>
</comment>
<dbReference type="SUPFAM" id="SSF57667">
    <property type="entry name" value="beta-beta-alpha zinc fingers"/>
    <property type="match status" value="3"/>
</dbReference>
<dbReference type="PROSITE" id="PS00028">
    <property type="entry name" value="ZINC_FINGER_C2H2_1"/>
    <property type="match status" value="5"/>
</dbReference>
<feature type="domain" description="C2H2-type" evidence="13">
    <location>
        <begin position="472"/>
        <end position="499"/>
    </location>
</feature>
<dbReference type="InterPro" id="IPR051967">
    <property type="entry name" value="Krueppel_C2H2-ZF"/>
</dbReference>
<evidence type="ECO:0000256" key="12">
    <source>
        <dbReference type="SAM" id="MobiDB-lite"/>
    </source>
</evidence>
<keyword evidence="4" id="KW-0677">Repeat</keyword>
<accession>A0ABR0YH00</accession>
<feature type="domain" description="C2H2-type" evidence="13">
    <location>
        <begin position="152"/>
        <end position="179"/>
    </location>
</feature>
<feature type="domain" description="C2H2-type" evidence="13">
    <location>
        <begin position="211"/>
        <end position="238"/>
    </location>
</feature>
<protein>
    <submittedName>
        <fullName evidence="14">Zinc finger protein 217</fullName>
    </submittedName>
</protein>
<keyword evidence="8" id="KW-0238">DNA-binding</keyword>
<dbReference type="PANTHER" id="PTHR45925:SF4">
    <property type="entry name" value="ZINC FINGER PROTEIN 217"/>
    <property type="match status" value="1"/>
</dbReference>
<evidence type="ECO:0000256" key="1">
    <source>
        <dbReference type="ARBA" id="ARBA00004123"/>
    </source>
</evidence>
<dbReference type="Pfam" id="PF00096">
    <property type="entry name" value="zf-C2H2"/>
    <property type="match status" value="3"/>
</dbReference>
<evidence type="ECO:0000256" key="5">
    <source>
        <dbReference type="ARBA" id="ARBA00022771"/>
    </source>
</evidence>
<proteinExistence type="inferred from homology"/>
<feature type="region of interest" description="Disordered" evidence="12">
    <location>
        <begin position="1001"/>
        <end position="1024"/>
    </location>
</feature>
<feature type="region of interest" description="Disordered" evidence="12">
    <location>
        <begin position="403"/>
        <end position="473"/>
    </location>
</feature>
<keyword evidence="6" id="KW-0862">Zinc</keyword>
<feature type="compositionally biased region" description="Basic and acidic residues" evidence="12">
    <location>
        <begin position="444"/>
        <end position="464"/>
    </location>
</feature>
<keyword evidence="9" id="KW-0804">Transcription</keyword>
<evidence type="ECO:0000313" key="14">
    <source>
        <dbReference type="EMBL" id="KAK6471915.1"/>
    </source>
</evidence>